<dbReference type="Gene3D" id="3.90.70.130">
    <property type="match status" value="1"/>
</dbReference>
<evidence type="ECO:0000259" key="6">
    <source>
        <dbReference type="Pfam" id="PF07910"/>
    </source>
</evidence>
<dbReference type="GO" id="GO:0071567">
    <property type="term" value="F:deUFMylase activity"/>
    <property type="evidence" value="ECO:0007669"/>
    <property type="project" value="TreeGrafter"/>
</dbReference>
<evidence type="ECO:0000256" key="1">
    <source>
        <dbReference type="ARBA" id="ARBA00008552"/>
    </source>
</evidence>
<evidence type="ECO:0000313" key="8">
    <source>
        <dbReference type="EMBL" id="PSC72983.1"/>
    </source>
</evidence>
<proteinExistence type="inferred from homology"/>
<reference evidence="8 9" key="1">
    <citation type="journal article" date="2018" name="Plant J.">
        <title>Genome sequences of Chlorella sorokiniana UTEX 1602 and Micractinium conductrix SAG 241.80: implications to maltose excretion by a green alga.</title>
        <authorList>
            <person name="Arriola M.B."/>
            <person name="Velmurugan N."/>
            <person name="Zhang Y."/>
            <person name="Plunkett M.H."/>
            <person name="Hondzo H."/>
            <person name="Barney B.M."/>
        </authorList>
    </citation>
    <scope>NUCLEOTIDE SEQUENCE [LARGE SCALE GENOMIC DNA]</scope>
    <source>
        <strain evidence="8 9">SAG 241.80</strain>
    </source>
</reference>
<comment type="similarity">
    <text evidence="1">Belongs to the peptidase C78 family.</text>
</comment>
<keyword evidence="4" id="KW-0378">Hydrolase</keyword>
<gene>
    <name evidence="8" type="ORF">C2E20_3635</name>
</gene>
<dbReference type="PANTHER" id="PTHR48153:SF2">
    <property type="entry name" value="UFM1-SPECIFIC PROTEASE 2"/>
    <property type="match status" value="1"/>
</dbReference>
<evidence type="ECO:0000259" key="7">
    <source>
        <dbReference type="Pfam" id="PF20908"/>
    </source>
</evidence>
<dbReference type="Pfam" id="PF20908">
    <property type="entry name" value="UfSP2_N"/>
    <property type="match status" value="1"/>
</dbReference>
<sequence>MVAAVRVLEEVAARLADRRRRGPAGLLVGLRDGSNTLVVGALHCEPEDFATTQELARALVPHPLALVGCFGQEGDPFLQLQTEPGGVAATYAAAADCDGDSVAAAGPGDGDAIRWAVKQGGKFCSCEPQLVPASQACNSEGLLRQLAEGHVPVRCAAEVVLAVGSSRGGAGALQPAFAELEEQLCGSSTVYLAEAAAGGGSGGSAATQPQLPGSAPFPALGASWAAPTVLRPLVRCASGGAAAAPRLGWQPGASELRHCSLCLDVLCYVPQGMPAAEAVQSIVRPAVRRQLAAMRLDAEEAAAAGAALSIPNLPPQRALHFRPPGVPHHVTLVYPLPRQSMEAQEEARVSRRQTLHRLLGLPTDRPLLRVANAVSFDSASGSGTAALEAALESGGVGGKPRLRDVHVGLPAPPLGGSVHLVQGSYDYFHYMQDKFDDSGWGCAYRSLQTLCSWFARQGYAARPPPSHREVQAALVQLGDKEGSFIGSRQWIGAIEIGYVLDALLGVQHKVLSVGSGDDMPSLARQIAHHFDTQGTPIMIGGGVLAYTLLGVDFDERSGRCAFLILDPHYTGGEDVKKVHAGQWVAWKQPGDKAAAGGDLFLAGSFYNLLCPQRPTTV</sequence>
<dbReference type="PANTHER" id="PTHR48153">
    <property type="entry name" value="UFM1-SPECIFIC PROTEASE 2"/>
    <property type="match status" value="1"/>
</dbReference>
<evidence type="ECO:0000313" key="9">
    <source>
        <dbReference type="Proteomes" id="UP000239649"/>
    </source>
</evidence>
<evidence type="ECO:0000256" key="3">
    <source>
        <dbReference type="ARBA" id="ARBA00022786"/>
    </source>
</evidence>
<feature type="domain" description="UFSP2 second" evidence="7">
    <location>
        <begin position="241"/>
        <end position="376"/>
    </location>
</feature>
<accession>A0A2P6VFW9</accession>
<evidence type="ECO:0000256" key="2">
    <source>
        <dbReference type="ARBA" id="ARBA00022670"/>
    </source>
</evidence>
<dbReference type="InterPro" id="IPR012462">
    <property type="entry name" value="UFSP1/2_DUB_cat"/>
</dbReference>
<dbReference type="Proteomes" id="UP000239649">
    <property type="component" value="Unassembled WGS sequence"/>
</dbReference>
<dbReference type="GO" id="GO:0006508">
    <property type="term" value="P:proteolysis"/>
    <property type="evidence" value="ECO:0007669"/>
    <property type="project" value="UniProtKB-KW"/>
</dbReference>
<keyword evidence="9" id="KW-1185">Reference proteome</keyword>
<keyword evidence="2 8" id="KW-0645">Protease</keyword>
<dbReference type="AlphaFoldDB" id="A0A2P6VFW9"/>
<evidence type="ECO:0000256" key="4">
    <source>
        <dbReference type="ARBA" id="ARBA00022801"/>
    </source>
</evidence>
<dbReference type="EMBL" id="LHPF02000008">
    <property type="protein sequence ID" value="PSC72983.1"/>
    <property type="molecule type" value="Genomic_DNA"/>
</dbReference>
<dbReference type="InterPro" id="IPR049387">
    <property type="entry name" value="UFSP2-like_2nd"/>
</dbReference>
<protein>
    <submittedName>
        <fullName evidence="8">Ufm1-specific protease</fullName>
    </submittedName>
</protein>
<dbReference type="STRING" id="554055.A0A2P6VFW9"/>
<organism evidence="8 9">
    <name type="scientific">Micractinium conductrix</name>
    <dbReference type="NCBI Taxonomy" id="554055"/>
    <lineage>
        <taxon>Eukaryota</taxon>
        <taxon>Viridiplantae</taxon>
        <taxon>Chlorophyta</taxon>
        <taxon>core chlorophytes</taxon>
        <taxon>Trebouxiophyceae</taxon>
        <taxon>Chlorellales</taxon>
        <taxon>Chlorellaceae</taxon>
        <taxon>Chlorella clade</taxon>
        <taxon>Micractinium</taxon>
    </lineage>
</organism>
<dbReference type="OrthoDB" id="417506at2759"/>
<keyword evidence="3" id="KW-0833">Ubl conjugation pathway</keyword>
<feature type="domain" description="UFSP1/2/DUB catalytic" evidence="6">
    <location>
        <begin position="418"/>
        <end position="608"/>
    </location>
</feature>
<dbReference type="Pfam" id="PF07910">
    <property type="entry name" value="Peptidase_C78"/>
    <property type="match status" value="1"/>
</dbReference>
<comment type="caution">
    <text evidence="8">The sequence shown here is derived from an EMBL/GenBank/DDBJ whole genome shotgun (WGS) entry which is preliminary data.</text>
</comment>
<evidence type="ECO:0000256" key="5">
    <source>
        <dbReference type="ARBA" id="ARBA00022807"/>
    </source>
</evidence>
<name>A0A2P6VFW9_9CHLO</name>
<keyword evidence="5" id="KW-0788">Thiol protease</keyword>